<gene>
    <name evidence="1" type="ORF">WOLCODRAFT_27030</name>
</gene>
<dbReference type="Proteomes" id="UP000218811">
    <property type="component" value="Unassembled WGS sequence"/>
</dbReference>
<reference evidence="1 2" key="1">
    <citation type="journal article" date="2012" name="Science">
        <title>The Paleozoic origin of enzymatic lignin decomposition reconstructed from 31 fungal genomes.</title>
        <authorList>
            <person name="Floudas D."/>
            <person name="Binder M."/>
            <person name="Riley R."/>
            <person name="Barry K."/>
            <person name="Blanchette R.A."/>
            <person name="Henrissat B."/>
            <person name="Martinez A.T."/>
            <person name="Otillar R."/>
            <person name="Spatafora J.W."/>
            <person name="Yadav J.S."/>
            <person name="Aerts A."/>
            <person name="Benoit I."/>
            <person name="Boyd A."/>
            <person name="Carlson A."/>
            <person name="Copeland A."/>
            <person name="Coutinho P.M."/>
            <person name="de Vries R.P."/>
            <person name="Ferreira P."/>
            <person name="Findley K."/>
            <person name="Foster B."/>
            <person name="Gaskell J."/>
            <person name="Glotzer D."/>
            <person name="Gorecki P."/>
            <person name="Heitman J."/>
            <person name="Hesse C."/>
            <person name="Hori C."/>
            <person name="Igarashi K."/>
            <person name="Jurgens J.A."/>
            <person name="Kallen N."/>
            <person name="Kersten P."/>
            <person name="Kohler A."/>
            <person name="Kuees U."/>
            <person name="Kumar T.K.A."/>
            <person name="Kuo A."/>
            <person name="LaButti K."/>
            <person name="Larrondo L.F."/>
            <person name="Lindquist E."/>
            <person name="Ling A."/>
            <person name="Lombard V."/>
            <person name="Lucas S."/>
            <person name="Lundell T."/>
            <person name="Martin R."/>
            <person name="McLaughlin D.J."/>
            <person name="Morgenstern I."/>
            <person name="Morin E."/>
            <person name="Murat C."/>
            <person name="Nagy L.G."/>
            <person name="Nolan M."/>
            <person name="Ohm R.A."/>
            <person name="Patyshakuliyeva A."/>
            <person name="Rokas A."/>
            <person name="Ruiz-Duenas F.J."/>
            <person name="Sabat G."/>
            <person name="Salamov A."/>
            <person name="Samejima M."/>
            <person name="Schmutz J."/>
            <person name="Slot J.C."/>
            <person name="St John F."/>
            <person name="Stenlid J."/>
            <person name="Sun H."/>
            <person name="Sun S."/>
            <person name="Syed K."/>
            <person name="Tsang A."/>
            <person name="Wiebenga A."/>
            <person name="Young D."/>
            <person name="Pisabarro A."/>
            <person name="Eastwood D.C."/>
            <person name="Martin F."/>
            <person name="Cullen D."/>
            <person name="Grigoriev I.V."/>
            <person name="Hibbett D.S."/>
        </authorList>
    </citation>
    <scope>NUCLEOTIDE SEQUENCE [LARGE SCALE GENOMIC DNA]</scope>
    <source>
        <strain evidence="1 2">MD-104</strain>
    </source>
</reference>
<dbReference type="AlphaFoldDB" id="A0A2H3JS48"/>
<name>A0A2H3JS48_WOLCO</name>
<dbReference type="STRING" id="742152.A0A2H3JS48"/>
<dbReference type="OMA" id="NTYCTND"/>
<protein>
    <submittedName>
        <fullName evidence="1">Uncharacterized protein</fullName>
    </submittedName>
</protein>
<keyword evidence="2" id="KW-1185">Reference proteome</keyword>
<evidence type="ECO:0000313" key="1">
    <source>
        <dbReference type="EMBL" id="PCH44771.1"/>
    </source>
</evidence>
<organism evidence="1 2">
    <name type="scientific">Wolfiporia cocos (strain MD-104)</name>
    <name type="common">Brown rot fungus</name>
    <dbReference type="NCBI Taxonomy" id="742152"/>
    <lineage>
        <taxon>Eukaryota</taxon>
        <taxon>Fungi</taxon>
        <taxon>Dikarya</taxon>
        <taxon>Basidiomycota</taxon>
        <taxon>Agaricomycotina</taxon>
        <taxon>Agaricomycetes</taxon>
        <taxon>Polyporales</taxon>
        <taxon>Phaeolaceae</taxon>
        <taxon>Wolfiporia</taxon>
    </lineage>
</organism>
<sequence length="147" mass="16086">MAVALASSSSSSLPMSEPEPSKAQFAFAQIQGGVYLVQVPPTPPSALLPSSVHVFRHEFITQFRFSHAACVHPAELHILEPIDERHTLYEADKGTVFLARELLARLQTLSRGAMGTAIGDRHARIARAAGKEQWRRPRVAGQVSRAH</sequence>
<evidence type="ECO:0000313" key="2">
    <source>
        <dbReference type="Proteomes" id="UP000218811"/>
    </source>
</evidence>
<dbReference type="EMBL" id="KB468168">
    <property type="protein sequence ID" value="PCH44771.1"/>
    <property type="molecule type" value="Genomic_DNA"/>
</dbReference>
<dbReference type="OrthoDB" id="3231772at2759"/>
<accession>A0A2H3JS48</accession>
<proteinExistence type="predicted"/>